<accession>A0A834Y589</accession>
<feature type="region of interest" description="Disordered" evidence="1">
    <location>
        <begin position="153"/>
        <end position="180"/>
    </location>
</feature>
<evidence type="ECO:0000313" key="2">
    <source>
        <dbReference type="EMBL" id="KAF7997434.1"/>
    </source>
</evidence>
<dbReference type="EMBL" id="JACMRX010000001">
    <property type="protein sequence ID" value="KAF7997434.1"/>
    <property type="molecule type" value="Genomic_DNA"/>
</dbReference>
<feature type="compositionally biased region" description="Polar residues" evidence="1">
    <location>
        <begin position="60"/>
        <end position="77"/>
    </location>
</feature>
<feature type="compositionally biased region" description="Polar residues" evidence="1">
    <location>
        <begin position="153"/>
        <end position="163"/>
    </location>
</feature>
<evidence type="ECO:0000256" key="1">
    <source>
        <dbReference type="SAM" id="MobiDB-lite"/>
    </source>
</evidence>
<evidence type="ECO:0000313" key="3">
    <source>
        <dbReference type="Proteomes" id="UP000639338"/>
    </source>
</evidence>
<feature type="compositionally biased region" description="Low complexity" evidence="1">
    <location>
        <begin position="164"/>
        <end position="180"/>
    </location>
</feature>
<dbReference type="AlphaFoldDB" id="A0A834Y589"/>
<feature type="compositionally biased region" description="Low complexity" evidence="1">
    <location>
        <begin position="352"/>
        <end position="368"/>
    </location>
</feature>
<comment type="caution">
    <text evidence="2">The sequence shown here is derived from an EMBL/GenBank/DDBJ whole genome shotgun (WGS) entry which is preliminary data.</text>
</comment>
<dbReference type="Proteomes" id="UP000639338">
    <property type="component" value="Unassembled WGS sequence"/>
</dbReference>
<proteinExistence type="predicted"/>
<name>A0A834Y589_APHGI</name>
<sequence length="405" mass="45731">MNELKEQKIKIQTKKHSTAAGNKRIADDVIEFLQDKQDGNDNFQKTKNNKVYKRINVVDSDSSSTLSPDKTNNNNIDHGSGVYDNNVMRLLLSDDDSSPQPSLNENTSYDRDVSHNKFPPLKTVNLLPFTIEENITLKKPVKTVKRKLELPDQNTSPINTFRPSSSSSSSCNSSFVNNDSLSSKRLSDRYELLKKKKKYLIDLSSYLSNANEISNKLYEIATEESKEIEEHPYFTLATDLPCELQPLSSEYKHPLDEMTDSDPGTSKQADKSCHKTDRVNEWQFRYSKKGGSIIELMNDSSVLIDKQILENIIRHCKDQRALAKSLYENIFSDEALPPALTSTSASFELASDSDSLPGSSDSDSLPESSDSDELDSLSFLIINRRILCRIAEAMTEFRTISIRML</sequence>
<feature type="region of interest" description="Disordered" evidence="1">
    <location>
        <begin position="60"/>
        <end position="114"/>
    </location>
</feature>
<keyword evidence="3" id="KW-1185">Reference proteome</keyword>
<reference evidence="2 3" key="1">
    <citation type="submission" date="2020-08" db="EMBL/GenBank/DDBJ databases">
        <title>Aphidius gifuensis genome sequencing and assembly.</title>
        <authorList>
            <person name="Du Z."/>
        </authorList>
    </citation>
    <scope>NUCLEOTIDE SEQUENCE [LARGE SCALE GENOMIC DNA]</scope>
    <source>
        <strain evidence="2">YNYX2018</strain>
        <tissue evidence="2">Adults</tissue>
    </source>
</reference>
<feature type="region of interest" description="Disordered" evidence="1">
    <location>
        <begin position="351"/>
        <end position="372"/>
    </location>
</feature>
<gene>
    <name evidence="2" type="ORF">HCN44_006005</name>
</gene>
<protein>
    <submittedName>
        <fullName evidence="2">Uncharacterized protein</fullName>
    </submittedName>
</protein>
<organism evidence="2 3">
    <name type="scientific">Aphidius gifuensis</name>
    <name type="common">Parasitoid wasp</name>
    <dbReference type="NCBI Taxonomy" id="684658"/>
    <lineage>
        <taxon>Eukaryota</taxon>
        <taxon>Metazoa</taxon>
        <taxon>Ecdysozoa</taxon>
        <taxon>Arthropoda</taxon>
        <taxon>Hexapoda</taxon>
        <taxon>Insecta</taxon>
        <taxon>Pterygota</taxon>
        <taxon>Neoptera</taxon>
        <taxon>Endopterygota</taxon>
        <taxon>Hymenoptera</taxon>
        <taxon>Apocrita</taxon>
        <taxon>Ichneumonoidea</taxon>
        <taxon>Braconidae</taxon>
        <taxon>Aphidiinae</taxon>
        <taxon>Aphidius</taxon>
    </lineage>
</organism>